<reference evidence="1" key="1">
    <citation type="submission" date="2014-09" db="EMBL/GenBank/DDBJ databases">
        <authorList>
            <person name="Magalhaes I.L.F."/>
            <person name="Oliveira U."/>
            <person name="Santos F.R."/>
            <person name="Vidigal T.H.D.A."/>
            <person name="Brescovit A.D."/>
            <person name="Santos A.J."/>
        </authorList>
    </citation>
    <scope>NUCLEOTIDE SEQUENCE</scope>
    <source>
        <tissue evidence="1">Shoot tissue taken approximately 20 cm above the soil surface</tissue>
    </source>
</reference>
<accession>A0A0A9EIA6</accession>
<organism evidence="1">
    <name type="scientific">Arundo donax</name>
    <name type="common">Giant reed</name>
    <name type="synonym">Donax arundinaceus</name>
    <dbReference type="NCBI Taxonomy" id="35708"/>
    <lineage>
        <taxon>Eukaryota</taxon>
        <taxon>Viridiplantae</taxon>
        <taxon>Streptophyta</taxon>
        <taxon>Embryophyta</taxon>
        <taxon>Tracheophyta</taxon>
        <taxon>Spermatophyta</taxon>
        <taxon>Magnoliopsida</taxon>
        <taxon>Liliopsida</taxon>
        <taxon>Poales</taxon>
        <taxon>Poaceae</taxon>
        <taxon>PACMAD clade</taxon>
        <taxon>Arundinoideae</taxon>
        <taxon>Arundineae</taxon>
        <taxon>Arundo</taxon>
    </lineage>
</organism>
<dbReference type="EMBL" id="GBRH01198074">
    <property type="protein sequence ID" value="JAD99821.1"/>
    <property type="molecule type" value="Transcribed_RNA"/>
</dbReference>
<sequence length="51" mass="5952">MFPFAQPHLFVNYPNGSAPPENFHFIDAPMRQSTYMQLSILLFSMHSWLHG</sequence>
<reference evidence="1" key="2">
    <citation type="journal article" date="2015" name="Data Brief">
        <title>Shoot transcriptome of the giant reed, Arundo donax.</title>
        <authorList>
            <person name="Barrero R.A."/>
            <person name="Guerrero F.D."/>
            <person name="Moolhuijzen P."/>
            <person name="Goolsby J.A."/>
            <person name="Tidwell J."/>
            <person name="Bellgard S.E."/>
            <person name="Bellgard M.I."/>
        </authorList>
    </citation>
    <scope>NUCLEOTIDE SEQUENCE</scope>
    <source>
        <tissue evidence="1">Shoot tissue taken approximately 20 cm above the soil surface</tissue>
    </source>
</reference>
<protein>
    <submittedName>
        <fullName evidence="1">Uncharacterized protein</fullName>
    </submittedName>
</protein>
<dbReference type="AlphaFoldDB" id="A0A0A9EIA6"/>
<proteinExistence type="predicted"/>
<name>A0A0A9EIA6_ARUDO</name>
<evidence type="ECO:0000313" key="1">
    <source>
        <dbReference type="EMBL" id="JAD99821.1"/>
    </source>
</evidence>